<dbReference type="SMART" id="SM00530">
    <property type="entry name" value="HTH_XRE"/>
    <property type="match status" value="1"/>
</dbReference>
<sequence length="79" mass="8803">MNVIIFIANIARRQIMKINKTRLGLVMGEKSLNFIALAKISNVSRTTLSYINNGKSCKPEIAIKIAKALDVEVKDLIED</sequence>
<dbReference type="InterPro" id="IPR010982">
    <property type="entry name" value="Lambda_DNA-bd_dom_sf"/>
</dbReference>
<dbReference type="Proteomes" id="UP000616595">
    <property type="component" value="Unassembled WGS sequence"/>
</dbReference>
<protein>
    <submittedName>
        <fullName evidence="2">Helix-turn-helix domain-containing protein</fullName>
    </submittedName>
</protein>
<comment type="caution">
    <text evidence="2">The sequence shown here is derived from an EMBL/GenBank/DDBJ whole genome shotgun (WGS) entry which is preliminary data.</text>
</comment>
<dbReference type="Gene3D" id="1.10.260.40">
    <property type="entry name" value="lambda repressor-like DNA-binding domains"/>
    <property type="match status" value="1"/>
</dbReference>
<evidence type="ECO:0000313" key="2">
    <source>
        <dbReference type="EMBL" id="MBC3887260.1"/>
    </source>
</evidence>
<evidence type="ECO:0000313" key="3">
    <source>
        <dbReference type="Proteomes" id="UP000616595"/>
    </source>
</evidence>
<dbReference type="Pfam" id="PF13443">
    <property type="entry name" value="HTH_26"/>
    <property type="match status" value="1"/>
</dbReference>
<gene>
    <name evidence="2" type="ORF">GH810_02915</name>
</gene>
<dbReference type="AlphaFoldDB" id="A0A923HU20"/>
<dbReference type="InterPro" id="IPR001387">
    <property type="entry name" value="Cro/C1-type_HTH"/>
</dbReference>
<dbReference type="PROSITE" id="PS50943">
    <property type="entry name" value="HTH_CROC1"/>
    <property type="match status" value="1"/>
</dbReference>
<name>A0A923HU20_9FIRM</name>
<reference evidence="2" key="1">
    <citation type="submission" date="2019-10" db="EMBL/GenBank/DDBJ databases">
        <authorList>
            <person name="Ross D.E."/>
            <person name="Gulliver D."/>
        </authorList>
    </citation>
    <scope>NUCLEOTIDE SEQUENCE</scope>
    <source>
        <strain evidence="2">DER-2019</strain>
    </source>
</reference>
<dbReference type="SUPFAM" id="SSF47413">
    <property type="entry name" value="lambda repressor-like DNA-binding domains"/>
    <property type="match status" value="1"/>
</dbReference>
<evidence type="ECO:0000259" key="1">
    <source>
        <dbReference type="PROSITE" id="PS50943"/>
    </source>
</evidence>
<proteinExistence type="predicted"/>
<keyword evidence="3" id="KW-1185">Reference proteome</keyword>
<feature type="domain" description="HTH cro/C1-type" evidence="1">
    <location>
        <begin position="36"/>
        <end position="76"/>
    </location>
</feature>
<organism evidence="2 3">
    <name type="scientific">Acetobacterium paludosum</name>
    <dbReference type="NCBI Taxonomy" id="52693"/>
    <lineage>
        <taxon>Bacteria</taxon>
        <taxon>Bacillati</taxon>
        <taxon>Bacillota</taxon>
        <taxon>Clostridia</taxon>
        <taxon>Eubacteriales</taxon>
        <taxon>Eubacteriaceae</taxon>
        <taxon>Acetobacterium</taxon>
    </lineage>
</organism>
<dbReference type="GO" id="GO:0003677">
    <property type="term" value="F:DNA binding"/>
    <property type="evidence" value="ECO:0007669"/>
    <property type="project" value="InterPro"/>
</dbReference>
<dbReference type="EMBL" id="WJBD01000002">
    <property type="protein sequence ID" value="MBC3887260.1"/>
    <property type="molecule type" value="Genomic_DNA"/>
</dbReference>
<accession>A0A923HU20</accession>
<reference evidence="2" key="2">
    <citation type="submission" date="2020-10" db="EMBL/GenBank/DDBJ databases">
        <title>Comparative genomics of the Acetobacterium genus.</title>
        <authorList>
            <person name="Marshall C."/>
            <person name="May H."/>
            <person name="Norman S."/>
        </authorList>
    </citation>
    <scope>NUCLEOTIDE SEQUENCE</scope>
    <source>
        <strain evidence="2">DER-2019</strain>
    </source>
</reference>
<dbReference type="CDD" id="cd00093">
    <property type="entry name" value="HTH_XRE"/>
    <property type="match status" value="1"/>
</dbReference>